<evidence type="ECO:0000313" key="2">
    <source>
        <dbReference type="Proteomes" id="UP000290057"/>
    </source>
</evidence>
<evidence type="ECO:0000313" key="1">
    <source>
        <dbReference type="EMBL" id="BBI21284.1"/>
    </source>
</evidence>
<organism evidence="1 2">
    <name type="scientific">Qipengyuania flava</name>
    <dbReference type="NCBI Taxonomy" id="192812"/>
    <lineage>
        <taxon>Bacteria</taxon>
        <taxon>Pseudomonadati</taxon>
        <taxon>Pseudomonadota</taxon>
        <taxon>Alphaproteobacteria</taxon>
        <taxon>Sphingomonadales</taxon>
        <taxon>Erythrobacteraceae</taxon>
        <taxon>Qipengyuania</taxon>
    </lineage>
</organism>
<accession>A0A3T1CJV9</accession>
<dbReference type="Gene3D" id="3.40.50.1460">
    <property type="match status" value="1"/>
</dbReference>
<name>A0A3T1CJV9_9SPHN</name>
<reference evidence="1 2" key="1">
    <citation type="submission" date="2019-01" db="EMBL/GenBank/DDBJ databases">
        <title>Complete genome sequence of Erythrobacter flavus KJ5.</title>
        <authorList>
            <person name="Kanesaki Y."/>
            <person name="Brotosudarmo T."/>
            <person name="Moriuchi R."/>
            <person name="Awai K."/>
        </authorList>
    </citation>
    <scope>NUCLEOTIDE SEQUENCE [LARGE SCALE GENOMIC DNA]</scope>
    <source>
        <strain evidence="1 2">KJ5</strain>
    </source>
</reference>
<dbReference type="InterPro" id="IPR029030">
    <property type="entry name" value="Caspase-like_dom_sf"/>
</dbReference>
<proteinExistence type="predicted"/>
<dbReference type="Proteomes" id="UP000290057">
    <property type="component" value="Chromosome"/>
</dbReference>
<dbReference type="AlphaFoldDB" id="A0A3T1CJV9"/>
<keyword evidence="2" id="KW-1185">Reference proteome</keyword>
<evidence type="ECO:0008006" key="3">
    <source>
        <dbReference type="Google" id="ProtNLM"/>
    </source>
</evidence>
<dbReference type="SUPFAM" id="SSF52129">
    <property type="entry name" value="Caspase-like"/>
    <property type="match status" value="1"/>
</dbReference>
<protein>
    <recommendedName>
        <fullName evidence="3">Caspase family protein</fullName>
    </recommendedName>
</protein>
<gene>
    <name evidence="1" type="ORF">EKJ_21310</name>
</gene>
<dbReference type="EMBL" id="AP019389">
    <property type="protein sequence ID" value="BBI21284.1"/>
    <property type="molecule type" value="Genomic_DNA"/>
</dbReference>
<sequence>MLRRAMIAMGCNHYEHLEDLGSAEYDAEAIFDALIQPQIGDYDGLKSKLLKSPTLDEVRAAFKEILFGTETLDVLTITFAGHGAVSSGSFYMALRDTDASALSATGLSLSDLFRMIAEAAPKQTYLVIDACQAGGLVSDLNVILKAELMGRDGTPGVSLLATAASDQAAVEVGKHGIGTEALLKCINGDIFLQDSSPALDLVEIGRAVSTNLMEQGAQTPTVWGLNLYGPPSFCKNPHVEAGAEPLRKILADWPDPESRKSIQSFLPKLWGPYSSTGEDFDSRRFVELLFSLSDELSSEPQMLENLNRRISESFAVQAQQSKDVFKPIEVRAAAIIALLPSAKNADIADHIAERCNQLADEIEHAVEYVADAITNYEYALVTGGLGDLYHLPIRISKLLGWAGFAAHSRILTGTDSSAAEESLRSILDRILQVYSLSLVAMSDCQSPYLITAITALEQFRMRDEAEQLLGFYFNSVVDCGGKVARPDLQANKVLSYLIARGSGELNGKTDLVAQPSELVLALLRLAHLTNLGDQFDLSLSELDHLPLNAYLPDSYENFGALQIPEGLNAVFQIGTDFWQIAELEMSWPNPPIPENVAEALASILAALVFPDRSPWFLFASSDQRGVGEPN</sequence>